<keyword evidence="4" id="KW-0067">ATP-binding</keyword>
<dbReference type="GO" id="GO:0004386">
    <property type="term" value="F:helicase activity"/>
    <property type="evidence" value="ECO:0007669"/>
    <property type="project" value="UniProtKB-KW"/>
</dbReference>
<evidence type="ECO:0000256" key="4">
    <source>
        <dbReference type="ARBA" id="ARBA00022840"/>
    </source>
</evidence>
<comment type="caution">
    <text evidence="7">The sequence shown here is derived from an EMBL/GenBank/DDBJ whole genome shotgun (WGS) entry which is preliminary data.</text>
</comment>
<dbReference type="SMART" id="SM00507">
    <property type="entry name" value="HNHc"/>
    <property type="match status" value="1"/>
</dbReference>
<dbReference type="InterPro" id="IPR002711">
    <property type="entry name" value="HNH"/>
</dbReference>
<dbReference type="EMBL" id="LAZR01001360">
    <property type="protein sequence ID" value="KKN45910.1"/>
    <property type="molecule type" value="Genomic_DNA"/>
</dbReference>
<dbReference type="CDD" id="cd00085">
    <property type="entry name" value="HNHc"/>
    <property type="match status" value="1"/>
</dbReference>
<dbReference type="GO" id="GO:0004520">
    <property type="term" value="F:DNA endonuclease activity"/>
    <property type="evidence" value="ECO:0007669"/>
    <property type="project" value="TreeGrafter"/>
</dbReference>
<evidence type="ECO:0000256" key="1">
    <source>
        <dbReference type="ARBA" id="ARBA00022741"/>
    </source>
</evidence>
<evidence type="ECO:0000313" key="7">
    <source>
        <dbReference type="EMBL" id="KKN45910.1"/>
    </source>
</evidence>
<dbReference type="PANTHER" id="PTHR45766">
    <property type="entry name" value="DNA ANNEALING HELICASE AND ENDONUCLEASE ZRANB3 FAMILY MEMBER"/>
    <property type="match status" value="1"/>
</dbReference>
<dbReference type="Gene3D" id="1.10.30.50">
    <property type="match status" value="1"/>
</dbReference>
<organism evidence="7">
    <name type="scientific">marine sediment metagenome</name>
    <dbReference type="NCBI Taxonomy" id="412755"/>
    <lineage>
        <taxon>unclassified sequences</taxon>
        <taxon>metagenomes</taxon>
        <taxon>ecological metagenomes</taxon>
    </lineage>
</organism>
<feature type="domain" description="HNH nuclease" evidence="6">
    <location>
        <begin position="99"/>
        <end position="152"/>
    </location>
</feature>
<dbReference type="Pfam" id="PF01844">
    <property type="entry name" value="HNH"/>
    <property type="match status" value="1"/>
</dbReference>
<dbReference type="GO" id="GO:0006281">
    <property type="term" value="P:DNA repair"/>
    <property type="evidence" value="ECO:0007669"/>
    <property type="project" value="TreeGrafter"/>
</dbReference>
<dbReference type="GO" id="GO:0005524">
    <property type="term" value="F:ATP binding"/>
    <property type="evidence" value="ECO:0007669"/>
    <property type="project" value="UniProtKB-KW"/>
</dbReference>
<keyword evidence="1" id="KW-0547">Nucleotide-binding</keyword>
<feature type="compositionally biased region" description="Basic and acidic residues" evidence="5">
    <location>
        <begin position="159"/>
        <end position="168"/>
    </location>
</feature>
<dbReference type="GO" id="GO:0016787">
    <property type="term" value="F:hydrolase activity"/>
    <property type="evidence" value="ECO:0007669"/>
    <property type="project" value="UniProtKB-KW"/>
</dbReference>
<proteinExistence type="predicted"/>
<dbReference type="GO" id="GO:0003676">
    <property type="term" value="F:nucleic acid binding"/>
    <property type="evidence" value="ECO:0007669"/>
    <property type="project" value="InterPro"/>
</dbReference>
<protein>
    <recommendedName>
        <fullName evidence="6">HNH nuclease domain-containing protein</fullName>
    </recommendedName>
</protein>
<evidence type="ECO:0000256" key="5">
    <source>
        <dbReference type="SAM" id="MobiDB-lite"/>
    </source>
</evidence>
<dbReference type="InterPro" id="IPR003615">
    <property type="entry name" value="HNH_nuc"/>
</dbReference>
<dbReference type="PANTHER" id="PTHR45766:SF3">
    <property type="entry name" value="DNA ANNEALING HELICASE AND ENDONUCLEASE ZRANB3"/>
    <property type="match status" value="1"/>
</dbReference>
<keyword evidence="3" id="KW-0347">Helicase</keyword>
<reference evidence="7" key="1">
    <citation type="journal article" date="2015" name="Nature">
        <title>Complex archaea that bridge the gap between prokaryotes and eukaryotes.</title>
        <authorList>
            <person name="Spang A."/>
            <person name="Saw J.H."/>
            <person name="Jorgensen S.L."/>
            <person name="Zaremba-Niedzwiedzka K."/>
            <person name="Martijn J."/>
            <person name="Lind A.E."/>
            <person name="van Eijk R."/>
            <person name="Schleper C."/>
            <person name="Guy L."/>
            <person name="Ettema T.J."/>
        </authorList>
    </citation>
    <scope>NUCLEOTIDE SEQUENCE</scope>
</reference>
<dbReference type="GO" id="GO:0043596">
    <property type="term" value="C:nuclear replication fork"/>
    <property type="evidence" value="ECO:0007669"/>
    <property type="project" value="TreeGrafter"/>
</dbReference>
<evidence type="ECO:0000256" key="2">
    <source>
        <dbReference type="ARBA" id="ARBA00022801"/>
    </source>
</evidence>
<keyword evidence="2" id="KW-0378">Hydrolase</keyword>
<evidence type="ECO:0000259" key="6">
    <source>
        <dbReference type="SMART" id="SM00507"/>
    </source>
</evidence>
<evidence type="ECO:0000256" key="3">
    <source>
        <dbReference type="ARBA" id="ARBA00022806"/>
    </source>
</evidence>
<dbReference type="GO" id="GO:0008270">
    <property type="term" value="F:zinc ion binding"/>
    <property type="evidence" value="ECO:0007669"/>
    <property type="project" value="InterPro"/>
</dbReference>
<name>A0A0F9QP02_9ZZZZ</name>
<sequence>MVQRYPYTRGPDGKNICRYCHGTVPRPRIYWCSAACVDAAYLRCDPKVQRRKVEERDHGVCAVCGLDTGAVQEAYNRALNAVGLAAGRYSEPHKAVAERMRALRIASSQGKHWAWDIGHLWEMDHIVPVIEGGDEIDDVLSNLRTLCIPCHKRATKDLAGRRARERHCPQGPSEDATKRAARP</sequence>
<gene>
    <name evidence="7" type="ORF">LCGC14_0678570</name>
</gene>
<feature type="region of interest" description="Disordered" evidence="5">
    <location>
        <begin position="159"/>
        <end position="183"/>
    </location>
</feature>
<accession>A0A0F9QP02</accession>
<dbReference type="AlphaFoldDB" id="A0A0F9QP02"/>
<dbReference type="GO" id="GO:0031297">
    <property type="term" value="P:replication fork processing"/>
    <property type="evidence" value="ECO:0007669"/>
    <property type="project" value="TreeGrafter"/>
</dbReference>